<organism evidence="2 3">
    <name type="scientific">Pseudosporangium ferrugineum</name>
    <dbReference type="NCBI Taxonomy" id="439699"/>
    <lineage>
        <taxon>Bacteria</taxon>
        <taxon>Bacillati</taxon>
        <taxon>Actinomycetota</taxon>
        <taxon>Actinomycetes</taxon>
        <taxon>Micromonosporales</taxon>
        <taxon>Micromonosporaceae</taxon>
        <taxon>Pseudosporangium</taxon>
    </lineage>
</organism>
<accession>A0A2T0RKM0</accession>
<protein>
    <recommendedName>
        <fullName evidence="4">Beta-galactosidase-like protein</fullName>
    </recommendedName>
</protein>
<gene>
    <name evidence="2" type="ORF">CLV70_119102</name>
</gene>
<dbReference type="InterPro" id="IPR006311">
    <property type="entry name" value="TAT_signal"/>
</dbReference>
<dbReference type="EMBL" id="PVZG01000019">
    <property type="protein sequence ID" value="PRY21681.1"/>
    <property type="molecule type" value="Genomic_DNA"/>
</dbReference>
<name>A0A2T0RKM0_9ACTN</name>
<dbReference type="RefSeq" id="WP_106130208.1">
    <property type="nucleotide sequence ID" value="NZ_PVZG01000019.1"/>
</dbReference>
<proteinExistence type="predicted"/>
<evidence type="ECO:0008006" key="4">
    <source>
        <dbReference type="Google" id="ProtNLM"/>
    </source>
</evidence>
<evidence type="ECO:0000256" key="1">
    <source>
        <dbReference type="SAM" id="SignalP"/>
    </source>
</evidence>
<keyword evidence="3" id="KW-1185">Reference proteome</keyword>
<feature type="signal peptide" evidence="1">
    <location>
        <begin position="1"/>
        <end position="30"/>
    </location>
</feature>
<keyword evidence="1" id="KW-0732">Signal</keyword>
<dbReference type="Proteomes" id="UP000239209">
    <property type="component" value="Unassembled WGS sequence"/>
</dbReference>
<comment type="caution">
    <text evidence="2">The sequence shown here is derived from an EMBL/GenBank/DDBJ whole genome shotgun (WGS) entry which is preliminary data.</text>
</comment>
<dbReference type="AlphaFoldDB" id="A0A2T0RKM0"/>
<dbReference type="PROSITE" id="PS51318">
    <property type="entry name" value="TAT"/>
    <property type="match status" value="1"/>
</dbReference>
<feature type="chain" id="PRO_5015462975" description="Beta-galactosidase-like protein" evidence="1">
    <location>
        <begin position="31"/>
        <end position="366"/>
    </location>
</feature>
<evidence type="ECO:0000313" key="2">
    <source>
        <dbReference type="EMBL" id="PRY21681.1"/>
    </source>
</evidence>
<reference evidence="2 3" key="1">
    <citation type="submission" date="2018-03" db="EMBL/GenBank/DDBJ databases">
        <title>Genomic Encyclopedia of Archaeal and Bacterial Type Strains, Phase II (KMG-II): from individual species to whole genera.</title>
        <authorList>
            <person name="Goeker M."/>
        </authorList>
    </citation>
    <scope>NUCLEOTIDE SEQUENCE [LARGE SCALE GENOMIC DNA]</scope>
    <source>
        <strain evidence="2 3">DSM 45348</strain>
    </source>
</reference>
<dbReference type="OrthoDB" id="5645280at2"/>
<sequence>MAHLNRRSFLTLAAGVPLAVAGLPAAVAHAAPARGRITGLLAREPDQLLDPPDDRLHGFVQPLTWAEAQPTAGGPISPAAVAKLEVAVDLARDRGYPKIKLRLLAGHQSPAWALALGGGPIADWLEPENGKKFVVPRWWCPQFLDAYAAFLTALAPHLTAPEWCEATVAGTTTIFAEPLIHQLGVADNRSKALEAGYTDVRDRDALYKAIADQHAAFSPFGISSSVAYNPWQMINDKERLEVRMEETITAMNYQRTLAGNAGIWANNSLMVRQLPDGTLEQARPDYQRLYDHMIAGAADGHPIQFQTATLAKITDAGGTPLATATWAANVGGLSVELPLNWEREGSITPAQATSLNTRMATNATRT</sequence>
<evidence type="ECO:0000313" key="3">
    <source>
        <dbReference type="Proteomes" id="UP000239209"/>
    </source>
</evidence>